<name>A0A6J7RZ87_9ZZZZ</name>
<protein>
    <submittedName>
        <fullName evidence="1">Unannotated protein</fullName>
    </submittedName>
</protein>
<evidence type="ECO:0000313" key="1">
    <source>
        <dbReference type="EMBL" id="CAB5034213.1"/>
    </source>
</evidence>
<reference evidence="1" key="1">
    <citation type="submission" date="2020-05" db="EMBL/GenBank/DDBJ databases">
        <authorList>
            <person name="Chiriac C."/>
            <person name="Salcher M."/>
            <person name="Ghai R."/>
            <person name="Kavagutti S V."/>
        </authorList>
    </citation>
    <scope>NUCLEOTIDE SEQUENCE</scope>
</reference>
<dbReference type="EMBL" id="CAFBPW010000095">
    <property type="protein sequence ID" value="CAB5034213.1"/>
    <property type="molecule type" value="Genomic_DNA"/>
</dbReference>
<sequence>MVGALVRTSIADKVDLSELVQAEPLLGDAGVALLQPGVSVQQRSTPGGAGPGPVAIQREQLRERVAAERARWSLGE</sequence>
<organism evidence="1">
    <name type="scientific">freshwater metagenome</name>
    <dbReference type="NCBI Taxonomy" id="449393"/>
    <lineage>
        <taxon>unclassified sequences</taxon>
        <taxon>metagenomes</taxon>
        <taxon>ecological metagenomes</taxon>
    </lineage>
</organism>
<dbReference type="AlphaFoldDB" id="A0A6J7RZ87"/>
<accession>A0A6J7RZ87</accession>
<proteinExistence type="predicted"/>
<gene>
    <name evidence="1" type="ORF">UFOPK4173_00953</name>
</gene>